<feature type="chain" id="PRO_5024412115" evidence="1">
    <location>
        <begin position="40"/>
        <end position="73"/>
    </location>
</feature>
<evidence type="ECO:0000313" key="3">
    <source>
        <dbReference type="Proteomes" id="UP000326396"/>
    </source>
</evidence>
<dbReference type="Proteomes" id="UP000326396">
    <property type="component" value="Linkage Group LG9"/>
</dbReference>
<keyword evidence="1" id="KW-0732">Signal</keyword>
<accession>A0A5N6LN48</accession>
<evidence type="ECO:0000313" key="2">
    <source>
        <dbReference type="EMBL" id="KAD2392838.1"/>
    </source>
</evidence>
<gene>
    <name evidence="2" type="ORF">E3N88_39815</name>
</gene>
<dbReference type="AlphaFoldDB" id="A0A5N6LN48"/>
<dbReference type="EMBL" id="SZYD01000019">
    <property type="protein sequence ID" value="KAD2392838.1"/>
    <property type="molecule type" value="Genomic_DNA"/>
</dbReference>
<sequence length="73" mass="8594">MTAYLRNHDLYRVSPQQPRAPKPLVVVWLWWWLLGGVWPKPRGQGGEVYDEERERGAVEELCEKVVEMWEVGS</sequence>
<organism evidence="2 3">
    <name type="scientific">Mikania micrantha</name>
    <name type="common">bitter vine</name>
    <dbReference type="NCBI Taxonomy" id="192012"/>
    <lineage>
        <taxon>Eukaryota</taxon>
        <taxon>Viridiplantae</taxon>
        <taxon>Streptophyta</taxon>
        <taxon>Embryophyta</taxon>
        <taxon>Tracheophyta</taxon>
        <taxon>Spermatophyta</taxon>
        <taxon>Magnoliopsida</taxon>
        <taxon>eudicotyledons</taxon>
        <taxon>Gunneridae</taxon>
        <taxon>Pentapetalae</taxon>
        <taxon>asterids</taxon>
        <taxon>campanulids</taxon>
        <taxon>Asterales</taxon>
        <taxon>Asteraceae</taxon>
        <taxon>Asteroideae</taxon>
        <taxon>Heliantheae alliance</taxon>
        <taxon>Eupatorieae</taxon>
        <taxon>Mikania</taxon>
    </lineage>
</organism>
<feature type="signal peptide" evidence="1">
    <location>
        <begin position="1"/>
        <end position="39"/>
    </location>
</feature>
<evidence type="ECO:0000256" key="1">
    <source>
        <dbReference type="SAM" id="SignalP"/>
    </source>
</evidence>
<proteinExistence type="predicted"/>
<protein>
    <submittedName>
        <fullName evidence="2">Uncharacterized protein</fullName>
    </submittedName>
</protein>
<comment type="caution">
    <text evidence="2">The sequence shown here is derived from an EMBL/GenBank/DDBJ whole genome shotgun (WGS) entry which is preliminary data.</text>
</comment>
<name>A0A5N6LN48_9ASTR</name>
<keyword evidence="3" id="KW-1185">Reference proteome</keyword>
<reference evidence="2 3" key="1">
    <citation type="submission" date="2019-05" db="EMBL/GenBank/DDBJ databases">
        <title>Mikania micrantha, genome provides insights into the molecular mechanism of rapid growth.</title>
        <authorList>
            <person name="Liu B."/>
        </authorList>
    </citation>
    <scope>NUCLEOTIDE SEQUENCE [LARGE SCALE GENOMIC DNA]</scope>
    <source>
        <strain evidence="2">NLD-2019</strain>
        <tissue evidence="2">Leaf</tissue>
    </source>
</reference>